<accession>F0SPB3</accession>
<evidence type="ECO:0000313" key="2">
    <source>
        <dbReference type="Proteomes" id="UP000006860"/>
    </source>
</evidence>
<dbReference type="AlphaFoldDB" id="F0SPB3"/>
<proteinExistence type="predicted"/>
<dbReference type="HOGENOM" id="CLU_1905180_0_0_0"/>
<reference evidence="2" key="1">
    <citation type="submission" date="2011-02" db="EMBL/GenBank/DDBJ databases">
        <title>The complete genome of Planctomyces brasiliensis DSM 5305.</title>
        <authorList>
            <person name="Lucas S."/>
            <person name="Copeland A."/>
            <person name="Lapidus A."/>
            <person name="Bruce D."/>
            <person name="Goodwin L."/>
            <person name="Pitluck S."/>
            <person name="Kyrpides N."/>
            <person name="Mavromatis K."/>
            <person name="Pagani I."/>
            <person name="Ivanova N."/>
            <person name="Ovchinnikova G."/>
            <person name="Lu M."/>
            <person name="Detter J.C."/>
            <person name="Han C."/>
            <person name="Land M."/>
            <person name="Hauser L."/>
            <person name="Markowitz V."/>
            <person name="Cheng J.-F."/>
            <person name="Hugenholtz P."/>
            <person name="Woyke T."/>
            <person name="Wu D."/>
            <person name="Tindall B."/>
            <person name="Pomrenke H.G."/>
            <person name="Brambilla E."/>
            <person name="Klenk H.-P."/>
            <person name="Eisen J.A."/>
        </authorList>
    </citation>
    <scope>NUCLEOTIDE SEQUENCE [LARGE SCALE GENOMIC DNA]</scope>
    <source>
        <strain evidence="2">ATCC 49424 / DSM 5305 / JCM 21570 / NBRC 103401 / IFAM 1448</strain>
    </source>
</reference>
<keyword evidence="2" id="KW-1185">Reference proteome</keyword>
<gene>
    <name evidence="1" type="ordered locus">Plabr_4650</name>
</gene>
<name>F0SPB3_RUBBR</name>
<dbReference type="EMBL" id="CP002546">
    <property type="protein sequence ID" value="ADY62221.1"/>
    <property type="molecule type" value="Genomic_DNA"/>
</dbReference>
<evidence type="ECO:0000313" key="1">
    <source>
        <dbReference type="EMBL" id="ADY62221.1"/>
    </source>
</evidence>
<dbReference type="Proteomes" id="UP000006860">
    <property type="component" value="Chromosome"/>
</dbReference>
<sequence length="133" mass="14769">MSNFRCVLIPLVLMVAAGCREQQASVSSAKSFDVEESLEKEFEHLTGRKARFTTYSIEGITQIPCAGYMSWIAQNGKVMSQWFSANISQVDGGIAIDGIVIFPNADGLNPIWCLQTNEELEEELQRAESSKLF</sequence>
<dbReference type="PROSITE" id="PS51257">
    <property type="entry name" value="PROKAR_LIPOPROTEIN"/>
    <property type="match status" value="1"/>
</dbReference>
<organism evidence="1 2">
    <name type="scientific">Rubinisphaera brasiliensis (strain ATCC 49424 / DSM 5305 / JCM 21570 / IAM 15109 / NBRC 103401 / IFAM 1448)</name>
    <name type="common">Planctomyces brasiliensis</name>
    <dbReference type="NCBI Taxonomy" id="756272"/>
    <lineage>
        <taxon>Bacteria</taxon>
        <taxon>Pseudomonadati</taxon>
        <taxon>Planctomycetota</taxon>
        <taxon>Planctomycetia</taxon>
        <taxon>Planctomycetales</taxon>
        <taxon>Planctomycetaceae</taxon>
        <taxon>Rubinisphaera</taxon>
    </lineage>
</organism>
<evidence type="ECO:0008006" key="3">
    <source>
        <dbReference type="Google" id="ProtNLM"/>
    </source>
</evidence>
<dbReference type="RefSeq" id="WP_013630925.1">
    <property type="nucleotide sequence ID" value="NC_015174.1"/>
</dbReference>
<dbReference type="KEGG" id="pbs:Plabr_4650"/>
<protein>
    <recommendedName>
        <fullName evidence="3">Lipoprotein</fullName>
    </recommendedName>
</protein>